<keyword evidence="2" id="KW-1185">Reference proteome</keyword>
<evidence type="ECO:0000313" key="2">
    <source>
        <dbReference type="Proteomes" id="UP001055072"/>
    </source>
</evidence>
<name>A0ACB8UAY7_9APHY</name>
<proteinExistence type="predicted"/>
<dbReference type="Proteomes" id="UP001055072">
    <property type="component" value="Unassembled WGS sequence"/>
</dbReference>
<protein>
    <submittedName>
        <fullName evidence="1">DHS-like NAD/FAD-binding domain-containing protein</fullName>
    </submittedName>
</protein>
<comment type="caution">
    <text evidence="1">The sequence shown here is derived from an EMBL/GenBank/DDBJ whole genome shotgun (WGS) entry which is preliminary data.</text>
</comment>
<sequence>MRISVPSIPKVVLSATSPARTITPAAATERIAEFLAPGNVACITGAGVSVDSGIRAYRGDNGRYLNPNYKPIFYQELVDPTAKGFAFRLLLRLRSYLGYKPVKDALPNTTHYALAALQYTSLIKKVITQNVDGLHHKALADVWDPVTAGERILELHGTLHKVHCNHGHTVDRNTFQARLSATNPQWKAFADSLEVTGQKPRTNPDGDVVLEEGVRYDTFKVPECPECLLEDRRNSILKPDLIFFGESLRQEARDRSYADIESCDRLFIVGTTLATYSAFRLLKHALELKKPVLMLNVGPTRADSLEQVEKIELPSGLILRDVVRNVLGVNAMEEANVRRMLSSGVVQPPLDDDD</sequence>
<organism evidence="1 2">
    <name type="scientific">Irpex rosettiformis</name>
    <dbReference type="NCBI Taxonomy" id="378272"/>
    <lineage>
        <taxon>Eukaryota</taxon>
        <taxon>Fungi</taxon>
        <taxon>Dikarya</taxon>
        <taxon>Basidiomycota</taxon>
        <taxon>Agaricomycotina</taxon>
        <taxon>Agaricomycetes</taxon>
        <taxon>Polyporales</taxon>
        <taxon>Irpicaceae</taxon>
        <taxon>Irpex</taxon>
    </lineage>
</organism>
<dbReference type="EMBL" id="MU274905">
    <property type="protein sequence ID" value="KAI0091502.1"/>
    <property type="molecule type" value="Genomic_DNA"/>
</dbReference>
<gene>
    <name evidence="1" type="ORF">BDY19DRAFT_885350</name>
</gene>
<reference evidence="1" key="1">
    <citation type="journal article" date="2021" name="Environ. Microbiol.">
        <title>Gene family expansions and transcriptome signatures uncover fungal adaptations to wood decay.</title>
        <authorList>
            <person name="Hage H."/>
            <person name="Miyauchi S."/>
            <person name="Viragh M."/>
            <person name="Drula E."/>
            <person name="Min B."/>
            <person name="Chaduli D."/>
            <person name="Navarro D."/>
            <person name="Favel A."/>
            <person name="Norest M."/>
            <person name="Lesage-Meessen L."/>
            <person name="Balint B."/>
            <person name="Merenyi Z."/>
            <person name="de Eugenio L."/>
            <person name="Morin E."/>
            <person name="Martinez A.T."/>
            <person name="Baldrian P."/>
            <person name="Stursova M."/>
            <person name="Martinez M.J."/>
            <person name="Novotny C."/>
            <person name="Magnuson J.K."/>
            <person name="Spatafora J.W."/>
            <person name="Maurice S."/>
            <person name="Pangilinan J."/>
            <person name="Andreopoulos W."/>
            <person name="LaButti K."/>
            <person name="Hundley H."/>
            <person name="Na H."/>
            <person name="Kuo A."/>
            <person name="Barry K."/>
            <person name="Lipzen A."/>
            <person name="Henrissat B."/>
            <person name="Riley R."/>
            <person name="Ahrendt S."/>
            <person name="Nagy L.G."/>
            <person name="Grigoriev I.V."/>
            <person name="Martin F."/>
            <person name="Rosso M.N."/>
        </authorList>
    </citation>
    <scope>NUCLEOTIDE SEQUENCE</scope>
    <source>
        <strain evidence="1">CBS 384.51</strain>
    </source>
</reference>
<evidence type="ECO:0000313" key="1">
    <source>
        <dbReference type="EMBL" id="KAI0091502.1"/>
    </source>
</evidence>
<accession>A0ACB8UAY7</accession>